<proteinExistence type="predicted"/>
<evidence type="ECO:0000313" key="4">
    <source>
        <dbReference type="Proteomes" id="UP000001554"/>
    </source>
</evidence>
<dbReference type="GO" id="GO:0000981">
    <property type="term" value="F:DNA-binding transcription factor activity, RNA polymerase II-specific"/>
    <property type="evidence" value="ECO:0000318"/>
    <property type="project" value="GO_Central"/>
</dbReference>
<dbReference type="Pfam" id="PF00010">
    <property type="entry name" value="HLH"/>
    <property type="match status" value="1"/>
</dbReference>
<feature type="compositionally biased region" description="Basic and acidic residues" evidence="1">
    <location>
        <begin position="233"/>
        <end position="245"/>
    </location>
</feature>
<dbReference type="PROSITE" id="PS50888">
    <property type="entry name" value="BHLH"/>
    <property type="match status" value="1"/>
</dbReference>
<dbReference type="SUPFAM" id="SSF47459">
    <property type="entry name" value="HLH, helix-loop-helix DNA-binding domain"/>
    <property type="match status" value="1"/>
</dbReference>
<dbReference type="CDD" id="cd11390">
    <property type="entry name" value="bHLH_TS"/>
    <property type="match status" value="1"/>
</dbReference>
<dbReference type="GO" id="GO:0000977">
    <property type="term" value="F:RNA polymerase II transcription regulatory region sequence-specific DNA binding"/>
    <property type="evidence" value="ECO:0000318"/>
    <property type="project" value="GO_Central"/>
</dbReference>
<feature type="region of interest" description="Disordered" evidence="1">
    <location>
        <begin position="1"/>
        <end position="67"/>
    </location>
</feature>
<feature type="compositionally biased region" description="Polar residues" evidence="1">
    <location>
        <begin position="247"/>
        <end position="260"/>
    </location>
</feature>
<organism>
    <name type="scientific">Branchiostoma floridae</name>
    <name type="common">Florida lancelet</name>
    <name type="synonym">Amphioxus</name>
    <dbReference type="NCBI Taxonomy" id="7739"/>
    <lineage>
        <taxon>Eukaryota</taxon>
        <taxon>Metazoa</taxon>
        <taxon>Chordata</taxon>
        <taxon>Cephalochordata</taxon>
        <taxon>Leptocardii</taxon>
        <taxon>Amphioxiformes</taxon>
        <taxon>Branchiostomatidae</taxon>
        <taxon>Branchiostoma</taxon>
    </lineage>
</organism>
<evidence type="ECO:0000256" key="1">
    <source>
        <dbReference type="SAM" id="MobiDB-lite"/>
    </source>
</evidence>
<dbReference type="InterPro" id="IPR050283">
    <property type="entry name" value="E-box_TF_Regulators"/>
</dbReference>
<reference evidence="4" key="2">
    <citation type="journal article" date="2020" name="Nat. Ecol. Evol.">
        <title>Deeply conserved synteny resolves early events in vertebrate evolution.</title>
        <authorList>
            <person name="Simakov O."/>
            <person name="Marletaz F."/>
            <person name="Yue J.X."/>
            <person name="O'Connell B."/>
            <person name="Jenkins J."/>
            <person name="Brandt A."/>
            <person name="Calef R."/>
            <person name="Tung C.H."/>
            <person name="Huang T.K."/>
            <person name="Schmutz J."/>
            <person name="Satoh N."/>
            <person name="Yu J.K."/>
            <person name="Putnam N.H."/>
            <person name="Green R.E."/>
            <person name="Rokhsar D.S."/>
        </authorList>
    </citation>
    <scope>NUCLEOTIDE SEQUENCE [LARGE SCALE GENOMIC DNA]</scope>
    <source>
        <strain evidence="4">S238N-H82</strain>
    </source>
</reference>
<feature type="compositionally biased region" description="Low complexity" evidence="1">
    <location>
        <begin position="197"/>
        <end position="206"/>
    </location>
</feature>
<dbReference type="GO" id="GO:0046983">
    <property type="term" value="F:protein dimerization activity"/>
    <property type="evidence" value="ECO:0007669"/>
    <property type="project" value="InterPro"/>
</dbReference>
<sequence length="408" mass="44831">MAATCEVRDPDTEGSGEQDLTPRGDLPSSPEENPGKTRGRKRRRRKARLTGLSQQRQAANARERYRTKSVQDALQQLSCCIPTPVPTPATKLSKIEILRLASQYIEHLTNVLNENDPSGPGASRARPEDDTGAVKTKGSSRARRSRSRQTKEDETVVYLTRRRMKDLLPEDKGPTESAEKNVDPTHLQDKRQKENPESSSDNSNDEGLGATQNRDVEQITVQNSGNHAIGSDSESRHCKGSDMKHMQTGSKETGNGNSGRPYNVCELDVKLPGVESRCVVSETCAQVSSTKYTVRGPQCYSFRETTGNGGTGSDEKLYHLPYVFCNGNGVSGLPESRNETLNGFGVSHQNTNGTRSFASCQMTDFATRRGTSGFSDYSGFHCTLMPRSAQYEQNFSFESDGSNLSISR</sequence>
<dbReference type="GeneID" id="118423763"/>
<dbReference type="GO" id="GO:0032502">
    <property type="term" value="P:developmental process"/>
    <property type="evidence" value="ECO:0000318"/>
    <property type="project" value="GO_Central"/>
</dbReference>
<dbReference type="eggNOG" id="KOG4029">
    <property type="taxonomic scope" value="Eukaryota"/>
</dbReference>
<dbReference type="AlphaFoldDB" id="C3ZX20"/>
<dbReference type="Gene3D" id="4.10.280.10">
    <property type="entry name" value="Helix-loop-helix DNA-binding domain"/>
    <property type="match status" value="1"/>
</dbReference>
<dbReference type="STRING" id="7739.C3ZX20"/>
<dbReference type="EMBL" id="GG666707">
    <property type="protein sequence ID" value="EEN42898.1"/>
    <property type="molecule type" value="Genomic_DNA"/>
</dbReference>
<accession>C3ZX20</accession>
<evidence type="ECO:0000313" key="3">
    <source>
        <dbReference type="EMBL" id="EEN42898.1"/>
    </source>
</evidence>
<dbReference type="PANTHER" id="PTHR23349">
    <property type="entry name" value="BASIC HELIX-LOOP-HELIX TRANSCRIPTION FACTOR, TWIST"/>
    <property type="match status" value="1"/>
</dbReference>
<gene>
    <name evidence="5" type="primary">LOC118423763</name>
    <name evidence="3" type="ORF">BRAFLDRAFT_101984</name>
</gene>
<feature type="compositionally biased region" description="Basic and acidic residues" evidence="1">
    <location>
        <begin position="1"/>
        <end position="11"/>
    </location>
</feature>
<feature type="region of interest" description="Disordered" evidence="1">
    <location>
        <begin position="111"/>
        <end position="261"/>
    </location>
</feature>
<dbReference type="GO" id="GO:0006357">
    <property type="term" value="P:regulation of transcription by RNA polymerase II"/>
    <property type="evidence" value="ECO:0000318"/>
    <property type="project" value="GO_Central"/>
</dbReference>
<evidence type="ECO:0000313" key="5">
    <source>
        <dbReference type="RefSeq" id="XP_035687867.1"/>
    </source>
</evidence>
<feature type="domain" description="BHLH" evidence="2">
    <location>
        <begin position="54"/>
        <end position="108"/>
    </location>
</feature>
<dbReference type="OrthoDB" id="10010902at2759"/>
<feature type="compositionally biased region" description="Basic and acidic residues" evidence="1">
    <location>
        <begin position="165"/>
        <end position="196"/>
    </location>
</feature>
<dbReference type="PANTHER" id="PTHR23349:SF42">
    <property type="entry name" value="BHLH DOMAIN-CONTAINING PROTEIN"/>
    <property type="match status" value="1"/>
</dbReference>
<evidence type="ECO:0000259" key="2">
    <source>
        <dbReference type="PROSITE" id="PS50888"/>
    </source>
</evidence>
<dbReference type="SMART" id="SM00353">
    <property type="entry name" value="HLH"/>
    <property type="match status" value="1"/>
</dbReference>
<feature type="compositionally biased region" description="Basic residues" evidence="1">
    <location>
        <begin position="138"/>
        <end position="148"/>
    </location>
</feature>
<reference evidence="5" key="3">
    <citation type="submission" date="2025-04" db="UniProtKB">
        <authorList>
            <consortium name="RefSeq"/>
        </authorList>
    </citation>
    <scope>IDENTIFICATION</scope>
    <source>
        <strain evidence="5">S238N-H82</strain>
        <tissue evidence="5">Testes</tissue>
    </source>
</reference>
<keyword evidence="4" id="KW-1185">Reference proteome</keyword>
<dbReference type="KEGG" id="bfo:118423763"/>
<dbReference type="InterPro" id="IPR036638">
    <property type="entry name" value="HLH_DNA-bd_sf"/>
</dbReference>
<dbReference type="InParanoid" id="C3ZX20"/>
<reference evidence="3" key="1">
    <citation type="journal article" date="2008" name="Nature">
        <title>The amphioxus genome and the evolution of the chordate karyotype.</title>
        <authorList>
            <consortium name="US DOE Joint Genome Institute (JGI-PGF)"/>
            <person name="Putnam N.H."/>
            <person name="Butts T."/>
            <person name="Ferrier D.E.K."/>
            <person name="Furlong R.F."/>
            <person name="Hellsten U."/>
            <person name="Kawashima T."/>
            <person name="Robinson-Rechavi M."/>
            <person name="Shoguchi E."/>
            <person name="Terry A."/>
            <person name="Yu J.-K."/>
            <person name="Benito-Gutierrez E.L."/>
            <person name="Dubchak I."/>
            <person name="Garcia-Fernandez J."/>
            <person name="Gibson-Brown J.J."/>
            <person name="Grigoriev I.V."/>
            <person name="Horton A.C."/>
            <person name="de Jong P.J."/>
            <person name="Jurka J."/>
            <person name="Kapitonov V.V."/>
            <person name="Kohara Y."/>
            <person name="Kuroki Y."/>
            <person name="Lindquist E."/>
            <person name="Lucas S."/>
            <person name="Osoegawa K."/>
            <person name="Pennacchio L.A."/>
            <person name="Salamov A.A."/>
            <person name="Satou Y."/>
            <person name="Sauka-Spengler T."/>
            <person name="Schmutz J."/>
            <person name="Shin-I T."/>
            <person name="Toyoda A."/>
            <person name="Bronner-Fraser M."/>
            <person name="Fujiyama A."/>
            <person name="Holland L.Z."/>
            <person name="Holland P.W.H."/>
            <person name="Satoh N."/>
            <person name="Rokhsar D.S."/>
        </authorList>
    </citation>
    <scope>NUCLEOTIDE SEQUENCE [LARGE SCALE GENOMIC DNA]</scope>
    <source>
        <strain evidence="3">S238N-H82</strain>
        <tissue evidence="3">Testes</tissue>
    </source>
</reference>
<dbReference type="InterPro" id="IPR011598">
    <property type="entry name" value="bHLH_dom"/>
</dbReference>
<dbReference type="RefSeq" id="XP_035687867.1">
    <property type="nucleotide sequence ID" value="XM_035831974.1"/>
</dbReference>
<name>C3ZX20_BRAFL</name>
<protein>
    <submittedName>
        <fullName evidence="5">Uncharacterized protein LOC118423763</fullName>
    </submittedName>
</protein>
<feature type="compositionally biased region" description="Basic residues" evidence="1">
    <location>
        <begin position="37"/>
        <end position="48"/>
    </location>
</feature>
<dbReference type="Proteomes" id="UP000001554">
    <property type="component" value="Chromosome 10"/>
</dbReference>